<dbReference type="KEGG" id="brm:Bmur_2692"/>
<name>D5U735_BRAM5</name>
<feature type="compositionally biased region" description="Low complexity" evidence="1">
    <location>
        <begin position="22"/>
        <end position="42"/>
    </location>
</feature>
<evidence type="ECO:0000256" key="1">
    <source>
        <dbReference type="SAM" id="MobiDB-lite"/>
    </source>
</evidence>
<dbReference type="RefSeq" id="WP_013115095.1">
    <property type="nucleotide sequence ID" value="NC_014150.1"/>
</dbReference>
<evidence type="ECO:0000256" key="2">
    <source>
        <dbReference type="SAM" id="SignalP"/>
    </source>
</evidence>
<reference evidence="3 4" key="1">
    <citation type="journal article" date="2010" name="Stand. Genomic Sci.">
        <title>Complete genome sequence of Brachyspira murdochii type strain (56-150).</title>
        <authorList>
            <person name="Pati A."/>
            <person name="Sikorski J."/>
            <person name="Gronow S."/>
            <person name="Munk C."/>
            <person name="Lapidus A."/>
            <person name="Copeland A."/>
            <person name="Glavina Del Tio T."/>
            <person name="Nolan M."/>
            <person name="Lucas S."/>
            <person name="Chen F."/>
            <person name="Tice H."/>
            <person name="Cheng J.F."/>
            <person name="Han C."/>
            <person name="Detter J.C."/>
            <person name="Bruce D."/>
            <person name="Tapia R."/>
            <person name="Goodwin L."/>
            <person name="Pitluck S."/>
            <person name="Liolios K."/>
            <person name="Ivanova N."/>
            <person name="Mavromatis K."/>
            <person name="Mikhailova N."/>
            <person name="Chen A."/>
            <person name="Palaniappan K."/>
            <person name="Land M."/>
            <person name="Hauser L."/>
            <person name="Chang Y.J."/>
            <person name="Jeffries C.D."/>
            <person name="Spring S."/>
            <person name="Rohde M."/>
            <person name="Goker M."/>
            <person name="Bristow J."/>
            <person name="Eisen J.A."/>
            <person name="Markowitz V."/>
            <person name="Hugenholtz P."/>
            <person name="Kyrpides N.C."/>
            <person name="Klenk H.P."/>
        </authorList>
    </citation>
    <scope>NUCLEOTIDE SEQUENCE [LARGE SCALE GENOMIC DNA]</scope>
    <source>
        <strain evidence="4">ATCC 51284 / DSM 12563 / 56-150</strain>
    </source>
</reference>
<keyword evidence="2" id="KW-0732">Signal</keyword>
<feature type="region of interest" description="Disordered" evidence="1">
    <location>
        <begin position="22"/>
        <end position="50"/>
    </location>
</feature>
<gene>
    <name evidence="3" type="ordered locus">Bmur_2692</name>
</gene>
<dbReference type="AlphaFoldDB" id="D5U735"/>
<dbReference type="PROSITE" id="PS51257">
    <property type="entry name" value="PROKAR_LIPOPROTEIN"/>
    <property type="match status" value="1"/>
</dbReference>
<dbReference type="STRING" id="526224.Bmur_2692"/>
<organism evidence="3 4">
    <name type="scientific">Brachyspira murdochii (strain ATCC 51284 / DSM 12563 / 56-150)</name>
    <name type="common">Serpulina murdochii</name>
    <dbReference type="NCBI Taxonomy" id="526224"/>
    <lineage>
        <taxon>Bacteria</taxon>
        <taxon>Pseudomonadati</taxon>
        <taxon>Spirochaetota</taxon>
        <taxon>Spirochaetia</taxon>
        <taxon>Brachyspirales</taxon>
        <taxon>Brachyspiraceae</taxon>
        <taxon>Brachyspira</taxon>
    </lineage>
</organism>
<dbReference type="HOGENOM" id="CLU_1406375_0_0_12"/>
<accession>D5U735</accession>
<dbReference type="EMBL" id="CP001959">
    <property type="protein sequence ID" value="ADG72759.1"/>
    <property type="molecule type" value="Genomic_DNA"/>
</dbReference>
<evidence type="ECO:0000313" key="4">
    <source>
        <dbReference type="Proteomes" id="UP000001915"/>
    </source>
</evidence>
<dbReference type="Proteomes" id="UP000001915">
    <property type="component" value="Chromosome"/>
</dbReference>
<proteinExistence type="predicted"/>
<sequence>MKKILIFMLILIFSISCNNTSKTGSSYNNSSSSNTEQENQNGTSTTDNNKEWLDKVSGRNIQNSNVNYEFDSNGNIEVNGEKRWTFVKYLGEDKGLYYEEVDPSDMLFDKPSDKIEKIYGILMIIAPNDNVYFLDGYKSTSWTEKYRISITVFVNENSNEPENADWNQYPHMTENDLDTTQKGDNWGYLNPVK</sequence>
<feature type="signal peptide" evidence="2">
    <location>
        <begin position="1"/>
        <end position="19"/>
    </location>
</feature>
<protein>
    <recommendedName>
        <fullName evidence="5">Lipoprotein</fullName>
    </recommendedName>
</protein>
<feature type="chain" id="PRO_5003077524" description="Lipoprotein" evidence="2">
    <location>
        <begin position="20"/>
        <end position="193"/>
    </location>
</feature>
<evidence type="ECO:0008006" key="5">
    <source>
        <dbReference type="Google" id="ProtNLM"/>
    </source>
</evidence>
<dbReference type="OrthoDB" id="309070at2"/>
<evidence type="ECO:0000313" key="3">
    <source>
        <dbReference type="EMBL" id="ADG72759.1"/>
    </source>
</evidence>